<gene>
    <name evidence="2" type="ORF">GXW79_19110</name>
</gene>
<reference evidence="2" key="2">
    <citation type="journal article" date="2021" name="Syst. Appl. Microbiol.">
        <title>Roseomonas hellenica sp. nov., isolated from roots of wild-growing Alkanna tinctoria.</title>
        <authorList>
            <person name="Rat A."/>
            <person name="Naranjo H.D."/>
            <person name="Lebbe L."/>
            <person name="Cnockaert M."/>
            <person name="Krigas N."/>
            <person name="Grigoriadou K."/>
            <person name="Maloupa E."/>
            <person name="Willems A."/>
        </authorList>
    </citation>
    <scope>NUCLEOTIDE SEQUENCE</scope>
    <source>
        <strain evidence="2">LMG 28251</strain>
    </source>
</reference>
<feature type="transmembrane region" description="Helical" evidence="1">
    <location>
        <begin position="13"/>
        <end position="34"/>
    </location>
</feature>
<protein>
    <submittedName>
        <fullName evidence="2">Uncharacterized protein</fullName>
    </submittedName>
</protein>
<dbReference type="Proteomes" id="UP001196068">
    <property type="component" value="Unassembled WGS sequence"/>
</dbReference>
<keyword evidence="1" id="KW-0812">Transmembrane</keyword>
<proteinExistence type="predicted"/>
<keyword evidence="1" id="KW-0472">Membrane</keyword>
<sequence>MEKGQDEWTEYPLWGRIALAVMFLGGGLGFGWLIDGRAGMIVGGVIGGSMALLALFVPPVLAFLAGVLEVLSYCAF</sequence>
<name>A0AAF1KQ86_9PROT</name>
<dbReference type="EMBL" id="JAAEDH010000027">
    <property type="protein sequence ID" value="MBR0657193.1"/>
    <property type="molecule type" value="Genomic_DNA"/>
</dbReference>
<evidence type="ECO:0000256" key="1">
    <source>
        <dbReference type="SAM" id="Phobius"/>
    </source>
</evidence>
<reference evidence="2" key="1">
    <citation type="submission" date="2020-01" db="EMBL/GenBank/DDBJ databases">
        <authorList>
            <person name="Rat A."/>
        </authorList>
    </citation>
    <scope>NUCLEOTIDE SEQUENCE</scope>
    <source>
        <strain evidence="2">LMG 28251</strain>
    </source>
</reference>
<comment type="caution">
    <text evidence="2">The sequence shown here is derived from an EMBL/GenBank/DDBJ whole genome shotgun (WGS) entry which is preliminary data.</text>
</comment>
<organism evidence="2 3">
    <name type="scientific">Plastoroseomonas arctica</name>
    <dbReference type="NCBI Taxonomy" id="1509237"/>
    <lineage>
        <taxon>Bacteria</taxon>
        <taxon>Pseudomonadati</taxon>
        <taxon>Pseudomonadota</taxon>
        <taxon>Alphaproteobacteria</taxon>
        <taxon>Acetobacterales</taxon>
        <taxon>Acetobacteraceae</taxon>
        <taxon>Plastoroseomonas</taxon>
    </lineage>
</organism>
<evidence type="ECO:0000313" key="2">
    <source>
        <dbReference type="EMBL" id="MBR0657193.1"/>
    </source>
</evidence>
<dbReference type="RefSeq" id="WP_211876056.1">
    <property type="nucleotide sequence ID" value="NZ_JAAEDH010000027.1"/>
</dbReference>
<accession>A0AAF1KQ86</accession>
<keyword evidence="3" id="KW-1185">Reference proteome</keyword>
<evidence type="ECO:0000313" key="3">
    <source>
        <dbReference type="Proteomes" id="UP001196068"/>
    </source>
</evidence>
<dbReference type="AlphaFoldDB" id="A0AAF1KQ86"/>
<keyword evidence="1" id="KW-1133">Transmembrane helix</keyword>
<feature type="transmembrane region" description="Helical" evidence="1">
    <location>
        <begin position="41"/>
        <end position="68"/>
    </location>
</feature>